<gene>
    <name evidence="1" type="ORF">JM64_09430</name>
</gene>
<dbReference type="EMBL" id="CP011393">
    <property type="protein sequence ID" value="ANE42110.1"/>
    <property type="molecule type" value="Genomic_DNA"/>
</dbReference>
<organism evidence="1 2">
    <name type="scientific">Fervidobacterium pennivorans</name>
    <dbReference type="NCBI Taxonomy" id="93466"/>
    <lineage>
        <taxon>Bacteria</taxon>
        <taxon>Thermotogati</taxon>
        <taxon>Thermotogota</taxon>
        <taxon>Thermotogae</taxon>
        <taxon>Thermotogales</taxon>
        <taxon>Fervidobacteriaceae</taxon>
        <taxon>Fervidobacterium</taxon>
    </lineage>
</organism>
<proteinExistence type="predicted"/>
<dbReference type="Proteomes" id="UP000077096">
    <property type="component" value="Chromosome"/>
</dbReference>
<dbReference type="KEGG" id="fng:JM64_09430"/>
<dbReference type="AlphaFoldDB" id="A0A172T564"/>
<evidence type="ECO:0000313" key="2">
    <source>
        <dbReference type="Proteomes" id="UP000077096"/>
    </source>
</evidence>
<sequence>MESREKMLSYVKYEHELETEYREKLAEAKRKSDVRDVFAEFIIKLLRKINPDIPASLQEQIRFDEKEFQFEFVNELKKVVDELSEGSDLRAIINRMYEAASHRYKKIEHDENLDYFRIGNNAKK</sequence>
<evidence type="ECO:0000313" key="1">
    <source>
        <dbReference type="EMBL" id="ANE42110.1"/>
    </source>
</evidence>
<accession>A0A172T564</accession>
<protein>
    <submittedName>
        <fullName evidence="1">Uncharacterized protein</fullName>
    </submittedName>
</protein>
<dbReference type="PATRIC" id="fig|93466.3.peg.1961"/>
<name>A0A172T564_FERPE</name>
<dbReference type="OrthoDB" id="37506at2"/>
<reference evidence="1 2" key="1">
    <citation type="submission" date="2014-08" db="EMBL/GenBank/DDBJ databases">
        <title>Fervidobacterium pennivorans DYC genome.</title>
        <authorList>
            <person name="Wushke S."/>
        </authorList>
    </citation>
    <scope>NUCLEOTIDE SEQUENCE [LARGE SCALE GENOMIC DNA]</scope>
    <source>
        <strain evidence="1 2">DYC</strain>
    </source>
</reference>